<dbReference type="EMBL" id="CSBK01000506">
    <property type="protein sequence ID" value="COX47971.1"/>
    <property type="molecule type" value="Genomic_DNA"/>
</dbReference>
<evidence type="ECO:0000313" key="12">
    <source>
        <dbReference type="EMBL" id="COW85882.1"/>
    </source>
</evidence>
<evidence type="ECO:0000313" key="24">
    <source>
        <dbReference type="Proteomes" id="UP000048948"/>
    </source>
</evidence>
<dbReference type="Proteomes" id="UP000048600">
    <property type="component" value="Unassembled WGS sequence"/>
</dbReference>
<protein>
    <submittedName>
        <fullName evidence="3">Uncharacterized protein</fullName>
    </submittedName>
</protein>
<evidence type="ECO:0000313" key="25">
    <source>
        <dbReference type="Proteomes" id="UP000049023"/>
    </source>
</evidence>
<dbReference type="EMBL" id="CNFU01000627">
    <property type="protein sequence ID" value="CKS22195.1"/>
    <property type="molecule type" value="Genomic_DNA"/>
</dbReference>
<evidence type="ECO:0000313" key="9">
    <source>
        <dbReference type="EMBL" id="COV85018.1"/>
    </source>
</evidence>
<reference evidence="7 26" key="2">
    <citation type="submission" date="2015-03" db="EMBL/GenBank/DDBJ databases">
        <authorList>
            <consortium name="Pathogen Informatics"/>
            <person name="Murphy D."/>
        </authorList>
    </citation>
    <scope>NUCLEOTIDE SEQUENCE</scope>
    <source>
        <strain evidence="7 26">0268S</strain>
        <strain evidence="13">N09902308</strain>
    </source>
</reference>
<dbReference type="Proteomes" id="UP000038802">
    <property type="component" value="Unassembled WGS sequence"/>
</dbReference>
<evidence type="ECO:0000313" key="10">
    <source>
        <dbReference type="EMBL" id="COW17497.1"/>
    </source>
</evidence>
<reference evidence="10" key="3">
    <citation type="submission" date="2015-03" db="EMBL/GenBank/DDBJ databases">
        <authorList>
            <person name="Murphy D."/>
        </authorList>
    </citation>
    <scope>NUCLEOTIDE SEQUENCE [LARGE SCALE GENOMIC DNA]</scope>
    <source>
        <strain evidence="10">K00500041</strain>
    </source>
</reference>
<evidence type="ECO:0000313" key="4">
    <source>
        <dbReference type="EMBL" id="CKR42757.1"/>
    </source>
</evidence>
<evidence type="ECO:0000313" key="17">
    <source>
        <dbReference type="Proteomes" id="UP000039217"/>
    </source>
</evidence>
<dbReference type="Proteomes" id="UP000189452">
    <property type="component" value="Chromosome"/>
</dbReference>
<dbReference type="Proteomes" id="UP000049023">
    <property type="component" value="Unassembled WGS sequence"/>
</dbReference>
<accession>A0A0E8W824</accession>
<evidence type="ECO:0000313" key="21">
    <source>
        <dbReference type="Proteomes" id="UP000046947"/>
    </source>
</evidence>
<reference evidence="14 28" key="5">
    <citation type="submission" date="2017-02" db="EMBL/GenBank/DDBJ databases">
        <title>Protein polymorphisms may explain contrasting epidemiological fitness of two variants of a multidrug-resistant Mycobacterium tuberculosis strain.</title>
        <authorList>
            <person name="Bigi M.M."/>
            <person name="Lopez B."/>
            <person name="Blanco F.C."/>
            <person name="Sasiain M.C."/>
            <person name="De La Barrera S."/>
            <person name="Ritacco V."/>
            <person name="Bigi F."/>
            <person name="Soria M.A."/>
        </authorList>
    </citation>
    <scope>NUCLEOTIDE SEQUENCE [LARGE SCALE GENOMIC DNA]</scope>
    <source>
        <strain evidence="14 28">6548</strain>
    </source>
</reference>
<dbReference type="Proteomes" id="UP000039021">
    <property type="component" value="Unassembled WGS sequence"/>
</dbReference>
<organism evidence="3 20">
    <name type="scientific">Mycobacterium tuberculosis</name>
    <dbReference type="NCBI Taxonomy" id="1773"/>
    <lineage>
        <taxon>Bacteria</taxon>
        <taxon>Bacillati</taxon>
        <taxon>Actinomycetota</taxon>
        <taxon>Actinomycetes</taxon>
        <taxon>Mycobacteriales</taxon>
        <taxon>Mycobacteriaceae</taxon>
        <taxon>Mycobacterium</taxon>
        <taxon>Mycobacterium tuberculosis complex</taxon>
    </lineage>
</organism>
<evidence type="ECO:0000313" key="6">
    <source>
        <dbReference type="EMBL" id="CKS76924.1"/>
    </source>
</evidence>
<sequence>MRLAGNVGNIPIPIDCTLRGLTQYSRTNNAEVVQSVETHHRPANFDALT</sequence>
<proteinExistence type="predicted"/>
<dbReference type="Proteomes" id="UP000046947">
    <property type="component" value="Unassembled WGS sequence"/>
</dbReference>
<dbReference type="Proteomes" id="UP000039217">
    <property type="component" value="Unassembled WGS sequence"/>
</dbReference>
<dbReference type="Proteomes" id="UP000048289">
    <property type="component" value="Unassembled WGS sequence"/>
</dbReference>
<evidence type="ECO:0000313" key="18">
    <source>
        <dbReference type="Proteomes" id="UP000044938"/>
    </source>
</evidence>
<dbReference type="EMBL" id="CGCX01000086">
    <property type="protein sequence ID" value="CFR66814.1"/>
    <property type="molecule type" value="Genomic_DNA"/>
</dbReference>
<evidence type="ECO:0000313" key="11">
    <source>
        <dbReference type="EMBL" id="COW64457.1"/>
    </source>
</evidence>
<dbReference type="Proteomes" id="UP000048948">
    <property type="component" value="Unassembled WGS sequence"/>
</dbReference>
<dbReference type="Proteomes" id="UP000044938">
    <property type="component" value="Unassembled WGS sequence"/>
</dbReference>
<evidence type="ECO:0000313" key="28">
    <source>
        <dbReference type="Proteomes" id="UP000189452"/>
    </source>
</evidence>
<evidence type="ECO:0000313" key="15">
    <source>
        <dbReference type="Proteomes" id="UP000038802"/>
    </source>
</evidence>
<dbReference type="EMBL" id="CSAD01000366">
    <property type="protein sequence ID" value="COV85018.1"/>
    <property type="molecule type" value="Genomic_DNA"/>
</dbReference>
<dbReference type="EMBL" id="CNFT01000247">
    <property type="protein sequence ID" value="CKR42757.1"/>
    <property type="molecule type" value="Genomic_DNA"/>
</dbReference>
<evidence type="ECO:0000313" key="1">
    <source>
        <dbReference type="EMBL" id="CFE44955.1"/>
    </source>
</evidence>
<dbReference type="EMBL" id="CSAJ01000546">
    <property type="protein sequence ID" value="COW85882.1"/>
    <property type="molecule type" value="Genomic_DNA"/>
</dbReference>
<reference evidence="14 28" key="4">
    <citation type="submission" date="2016-04" db="EMBL/GenBank/DDBJ databases">
        <authorList>
            <person name="Bigi M."/>
            <person name="Bigi F."/>
            <person name="Soria M.A."/>
        </authorList>
    </citation>
    <scope>NUCLEOTIDE SEQUENCE [LARGE SCALE GENOMIC DNA]</scope>
    <source>
        <strain evidence="14 28">6548</strain>
    </source>
</reference>
<dbReference type="Proteomes" id="UP000045842">
    <property type="component" value="Unassembled WGS sequence"/>
</dbReference>
<dbReference type="EMBL" id="COPH01000006">
    <property type="protein sequence ID" value="CLV71975.1"/>
    <property type="molecule type" value="Genomic_DNA"/>
</dbReference>
<evidence type="ECO:0000313" key="23">
    <source>
        <dbReference type="Proteomes" id="UP000048600"/>
    </source>
</evidence>
<evidence type="ECO:0000313" key="20">
    <source>
        <dbReference type="Proteomes" id="UP000046680"/>
    </source>
</evidence>
<dbReference type="EMBL" id="CFOH01000378">
    <property type="protein sequence ID" value="CFE54181.1"/>
    <property type="molecule type" value="Genomic_DNA"/>
</dbReference>
<evidence type="ECO:0000313" key="8">
    <source>
        <dbReference type="EMBL" id="CNU31242.1"/>
    </source>
</evidence>
<evidence type="ECO:0000313" key="27">
    <source>
        <dbReference type="Proteomes" id="UP000050164"/>
    </source>
</evidence>
<dbReference type="PATRIC" id="fig|1773.206.peg.3552"/>
<evidence type="ECO:0000313" key="2">
    <source>
        <dbReference type="EMBL" id="CFE54181.1"/>
    </source>
</evidence>
<dbReference type="Proteomes" id="UP000050164">
    <property type="component" value="Unassembled WGS sequence"/>
</dbReference>
<name>A0A0E8W824_MYCTX</name>
<dbReference type="EMBL" id="CNGE01000445">
    <property type="protein sequence ID" value="CKS76924.1"/>
    <property type="molecule type" value="Genomic_DNA"/>
</dbReference>
<evidence type="ECO:0000313" key="13">
    <source>
        <dbReference type="EMBL" id="COX47971.1"/>
    </source>
</evidence>
<dbReference type="EMBL" id="CQQC01000091">
    <property type="protein sequence ID" value="CNU31242.1"/>
    <property type="molecule type" value="Genomic_DNA"/>
</dbReference>
<evidence type="ECO:0000313" key="14">
    <source>
        <dbReference type="EMBL" id="OMH58780.1"/>
    </source>
</evidence>
<dbReference type="EMBL" id="CFOE01000707">
    <property type="protein sequence ID" value="CFE44955.1"/>
    <property type="molecule type" value="Genomic_DNA"/>
</dbReference>
<gene>
    <name evidence="14" type="ORF">A4S10_00939</name>
    <name evidence="3" type="ORF">ERS007657_00409</name>
    <name evidence="8" type="ORF">ERS007661_00458</name>
    <name evidence="9" type="ORF">ERS007679_02577</name>
    <name evidence="1" type="ORF">ERS007681_03737</name>
    <name evidence="2" type="ORF">ERS007688_02322</name>
    <name evidence="10" type="ORF">ERS007703_02963</name>
    <name evidence="12" type="ORF">ERS007720_03423</name>
    <name evidence="13" type="ORF">ERS007739_01353</name>
    <name evidence="11" type="ORF">ERS007741_02863</name>
    <name evidence="6" type="ORF">ERS027646_02429</name>
    <name evidence="4" type="ORF">ERS027659_01385</name>
    <name evidence="5" type="ORF">ERS027661_02767</name>
    <name evidence="7" type="ORF">ERS094118_01032</name>
</gene>
<evidence type="ECO:0000313" key="7">
    <source>
        <dbReference type="EMBL" id="CLV71975.1"/>
    </source>
</evidence>
<dbReference type="EMBL" id="LWDQ01000001">
    <property type="protein sequence ID" value="OMH58780.1"/>
    <property type="molecule type" value="Genomic_DNA"/>
</dbReference>
<evidence type="ECO:0000313" key="19">
    <source>
        <dbReference type="Proteomes" id="UP000045842"/>
    </source>
</evidence>
<evidence type="ECO:0000313" key="26">
    <source>
        <dbReference type="Proteomes" id="UP000050139"/>
    </source>
</evidence>
<reference evidence="15 16" key="1">
    <citation type="submission" date="2015-03" db="EMBL/GenBank/DDBJ databases">
        <authorList>
            <consortium name="Pathogen Informatics"/>
        </authorList>
    </citation>
    <scope>NUCLEOTIDE SEQUENCE [LARGE SCALE GENOMIC DNA]</scope>
    <source>
        <strain evidence="6 24">Bir 172</strain>
        <strain evidence="4 27">Bir 185</strain>
        <strain evidence="5 25">Bir 187</strain>
        <strain evidence="3 20">C09601061</strain>
        <strain evidence="8 17">D00501624</strain>
        <strain evidence="9 19">G09801536</strain>
        <strain evidence="1 22">G09901357</strain>
        <strain evidence="2 21">H09601792</strain>
        <strain evidence="15">K00500041</strain>
        <strain evidence="12 18">M09401471</strain>
        <strain evidence="16">N09902308</strain>
        <strain evidence="11 23">P00601463</strain>
    </source>
</reference>
<evidence type="ECO:0000313" key="22">
    <source>
        <dbReference type="Proteomes" id="UP000048289"/>
    </source>
</evidence>
<dbReference type="Proteomes" id="UP000050139">
    <property type="component" value="Unassembled WGS sequence"/>
</dbReference>
<dbReference type="Proteomes" id="UP000046680">
    <property type="component" value="Unassembled WGS sequence"/>
</dbReference>
<evidence type="ECO:0000313" key="16">
    <source>
        <dbReference type="Proteomes" id="UP000039021"/>
    </source>
</evidence>
<dbReference type="EMBL" id="CSAE01000364">
    <property type="protein sequence ID" value="COW17497.1"/>
    <property type="molecule type" value="Genomic_DNA"/>
</dbReference>
<evidence type="ECO:0000313" key="3">
    <source>
        <dbReference type="EMBL" id="CFR66814.1"/>
    </source>
</evidence>
<dbReference type="EMBL" id="CHKL01000371">
    <property type="protein sequence ID" value="COW64457.1"/>
    <property type="molecule type" value="Genomic_DNA"/>
</dbReference>
<evidence type="ECO:0000313" key="5">
    <source>
        <dbReference type="EMBL" id="CKS22195.1"/>
    </source>
</evidence>
<dbReference type="AlphaFoldDB" id="A0A0E8W824"/>